<dbReference type="Gene3D" id="3.40.50.300">
    <property type="entry name" value="P-loop containing nucleotide triphosphate hydrolases"/>
    <property type="match status" value="1"/>
</dbReference>
<dbReference type="GO" id="GO:0016888">
    <property type="term" value="F:DNA endonuclease activity, producing 5'-phosphomonoesters"/>
    <property type="evidence" value="ECO:0007669"/>
    <property type="project" value="InterPro"/>
</dbReference>
<evidence type="ECO:0000256" key="2">
    <source>
        <dbReference type="ARBA" id="ARBA00014531"/>
    </source>
</evidence>
<evidence type="ECO:0000259" key="4">
    <source>
        <dbReference type="Pfam" id="PF08283"/>
    </source>
</evidence>
<dbReference type="InterPro" id="IPR001301">
    <property type="entry name" value="Gemini_AL1_CLV"/>
</dbReference>
<keyword evidence="3" id="KW-1048">Host nucleus</keyword>
<evidence type="ECO:0000256" key="3">
    <source>
        <dbReference type="ARBA" id="ARBA00022562"/>
    </source>
</evidence>
<dbReference type="InterPro" id="IPR027417">
    <property type="entry name" value="P-loop_NTPase"/>
</dbReference>
<dbReference type="SUPFAM" id="SSF52540">
    <property type="entry name" value="P-loop containing nucleoside triphosphate hydrolases"/>
    <property type="match status" value="1"/>
</dbReference>
<dbReference type="PRINTS" id="PR00228">
    <property type="entry name" value="GEMCOATCLVL1"/>
</dbReference>
<feature type="domain" description="Geminivirus AL1 replication-associated protein central" evidence="4">
    <location>
        <begin position="29"/>
        <end position="122"/>
    </location>
</feature>
<comment type="subcellular location">
    <subcellularLocation>
        <location evidence="1">Host nucleus</location>
    </subcellularLocation>
</comment>
<evidence type="ECO:0000256" key="1">
    <source>
        <dbReference type="ARBA" id="ARBA00004147"/>
    </source>
</evidence>
<protein>
    <recommendedName>
        <fullName evidence="2">Replication-associated protein</fullName>
    </recommendedName>
</protein>
<dbReference type="GO" id="GO:0005198">
    <property type="term" value="F:structural molecule activity"/>
    <property type="evidence" value="ECO:0007669"/>
    <property type="project" value="InterPro"/>
</dbReference>
<evidence type="ECO:0000313" key="5">
    <source>
        <dbReference type="EMBL" id="QHB15163.1"/>
    </source>
</evidence>
<proteinExistence type="predicted"/>
<dbReference type="Pfam" id="PF08283">
    <property type="entry name" value="Gemini_AL1_M"/>
    <property type="match status" value="1"/>
</dbReference>
<organism evidence="5">
    <name type="scientific">Insect-associated mastrevirus 1</name>
    <dbReference type="NCBI Taxonomy" id="2692405"/>
    <lineage>
        <taxon>Viruses</taxon>
        <taxon>Monodnaviria</taxon>
        <taxon>Shotokuvirae</taxon>
        <taxon>Cressdnaviricota</taxon>
        <taxon>Repensiviricetes</taxon>
        <taxon>Geplafuvirales</taxon>
        <taxon>Geminiviridae</taxon>
        <taxon>Mastrevirus</taxon>
    </lineage>
</organism>
<sequence>MQTARKVDAVRDYCKKDGDFIENWSERRKMEDILVEAESPSQFLNLIRENYPEKYVFNLEKVEYAANKLFVRPPSPYSNPNLGSSLTLTSGMEVWLNEEFVKTDRPKSLWLCGPTRTGKTTWARSLGHHIYWSGSFILDTFDESAQYLVLDDIEWSYVPAKKQLFGGQKEFVLSDKYRRKRRLKWGKPVIYLFNRDADPWNDLSAMEREWYEPNVSREYITNKLY</sequence>
<name>A0A6B9KYQ0_9GEMI</name>
<dbReference type="EMBL" id="MN203182">
    <property type="protein sequence ID" value="QHB15163.1"/>
    <property type="molecule type" value="Genomic_DNA"/>
</dbReference>
<dbReference type="InterPro" id="IPR022692">
    <property type="entry name" value="Gemini_AL1_REP_central"/>
</dbReference>
<reference evidence="5" key="1">
    <citation type="submission" date="2019-07" db="EMBL/GenBank/DDBJ databases">
        <title>Network analysis of the papaya orchard virome from two agroecological regions of Chiapas.</title>
        <authorList>
            <person name="Alcala-Briseno R.I.I."/>
            <person name="Casarrubias-Castillo K."/>
            <person name="Lopez-Ley D."/>
            <person name="Garrett K.A."/>
            <person name="Silva-Rosales L."/>
        </authorList>
    </citation>
    <scope>NUCLEOTIDE SEQUENCE</scope>
    <source>
        <strain evidence="5">IaMV-1.CD-I</strain>
    </source>
</reference>
<dbReference type="GO" id="GO:0042025">
    <property type="term" value="C:host cell nucleus"/>
    <property type="evidence" value="ECO:0007669"/>
    <property type="project" value="UniProtKB-SubCell"/>
</dbReference>
<accession>A0A6B9KYQ0</accession>